<feature type="domain" description="Tetrapyrrole methylase" evidence="8">
    <location>
        <begin position="6"/>
        <end position="213"/>
    </location>
</feature>
<dbReference type="PANTHER" id="PTHR45790">
    <property type="entry name" value="SIROHEME SYNTHASE-RELATED"/>
    <property type="match status" value="1"/>
</dbReference>
<evidence type="ECO:0000256" key="4">
    <source>
        <dbReference type="ARBA" id="ARBA00022679"/>
    </source>
</evidence>
<dbReference type="RefSeq" id="WP_136825358.1">
    <property type="nucleotide sequence ID" value="NZ_SWBP01000002.1"/>
</dbReference>
<dbReference type="EC" id="2.1.1.107" evidence="2"/>
<reference evidence="9 10" key="1">
    <citation type="submission" date="2019-04" db="EMBL/GenBank/DDBJ databases">
        <title>Pedobacter sp. AR-3-17 sp. nov., isolated from Arctic soil.</title>
        <authorList>
            <person name="Dahal R.H."/>
            <person name="Kim D.-U."/>
        </authorList>
    </citation>
    <scope>NUCLEOTIDE SEQUENCE [LARGE SCALE GENOMIC DNA]</scope>
    <source>
        <strain evidence="9 10">AR-3-17</strain>
    </source>
</reference>
<dbReference type="NCBIfam" id="TIGR01469">
    <property type="entry name" value="cobA_cysG_Cterm"/>
    <property type="match status" value="1"/>
</dbReference>
<evidence type="ECO:0000313" key="10">
    <source>
        <dbReference type="Proteomes" id="UP000308181"/>
    </source>
</evidence>
<dbReference type="FunFam" id="3.40.1010.10:FF:000001">
    <property type="entry name" value="Siroheme synthase"/>
    <property type="match status" value="1"/>
</dbReference>
<dbReference type="GO" id="GO:0004851">
    <property type="term" value="F:uroporphyrin-III C-methyltransferase activity"/>
    <property type="evidence" value="ECO:0007669"/>
    <property type="project" value="UniProtKB-EC"/>
</dbReference>
<protein>
    <recommendedName>
        <fullName evidence="2">uroporphyrinogen-III C-methyltransferase</fullName>
        <ecNumber evidence="2">2.1.1.107</ecNumber>
    </recommendedName>
</protein>
<gene>
    <name evidence="9" type="primary">cobA</name>
    <name evidence="9" type="ORF">FA046_05325</name>
</gene>
<dbReference type="InterPro" id="IPR050161">
    <property type="entry name" value="Siro_Cobalamin_biosynth"/>
</dbReference>
<keyword evidence="4 9" id="KW-0808">Transferase</keyword>
<organism evidence="9 10">
    <name type="scientific">Pedobacter cryophilus</name>
    <dbReference type="NCBI Taxonomy" id="2571271"/>
    <lineage>
        <taxon>Bacteria</taxon>
        <taxon>Pseudomonadati</taxon>
        <taxon>Bacteroidota</taxon>
        <taxon>Sphingobacteriia</taxon>
        <taxon>Sphingobacteriales</taxon>
        <taxon>Sphingobacteriaceae</taxon>
        <taxon>Pedobacter</taxon>
    </lineage>
</organism>
<evidence type="ECO:0000256" key="1">
    <source>
        <dbReference type="ARBA" id="ARBA00005879"/>
    </source>
</evidence>
<dbReference type="Pfam" id="PF00590">
    <property type="entry name" value="TP_methylase"/>
    <property type="match status" value="1"/>
</dbReference>
<comment type="similarity">
    <text evidence="1">Belongs to the precorrin methyltransferase family.</text>
</comment>
<dbReference type="NCBIfam" id="NF004790">
    <property type="entry name" value="PRK06136.1"/>
    <property type="match status" value="1"/>
</dbReference>
<keyword evidence="3 9" id="KW-0489">Methyltransferase</keyword>
<dbReference type="Gene3D" id="3.40.1010.10">
    <property type="entry name" value="Cobalt-precorrin-4 Transmethylase, Domain 1"/>
    <property type="match status" value="1"/>
</dbReference>
<dbReference type="GO" id="GO:0019354">
    <property type="term" value="P:siroheme biosynthetic process"/>
    <property type="evidence" value="ECO:0007669"/>
    <property type="project" value="InterPro"/>
</dbReference>
<dbReference type="InterPro" id="IPR006366">
    <property type="entry name" value="CobA/CysG_C"/>
</dbReference>
<dbReference type="EMBL" id="SWBP01000002">
    <property type="protein sequence ID" value="TKB98542.1"/>
    <property type="molecule type" value="Genomic_DNA"/>
</dbReference>
<evidence type="ECO:0000256" key="5">
    <source>
        <dbReference type="ARBA" id="ARBA00022691"/>
    </source>
</evidence>
<dbReference type="PANTHER" id="PTHR45790:SF3">
    <property type="entry name" value="S-ADENOSYL-L-METHIONINE-DEPENDENT UROPORPHYRINOGEN III METHYLTRANSFERASE, CHLOROPLASTIC"/>
    <property type="match status" value="1"/>
</dbReference>
<dbReference type="InterPro" id="IPR000878">
    <property type="entry name" value="4pyrrol_Mease"/>
</dbReference>
<dbReference type="CDD" id="cd11642">
    <property type="entry name" value="SUMT"/>
    <property type="match status" value="1"/>
</dbReference>
<keyword evidence="10" id="KW-1185">Reference proteome</keyword>
<evidence type="ECO:0000259" key="8">
    <source>
        <dbReference type="Pfam" id="PF00590"/>
    </source>
</evidence>
<evidence type="ECO:0000256" key="2">
    <source>
        <dbReference type="ARBA" id="ARBA00012162"/>
    </source>
</evidence>
<dbReference type="InterPro" id="IPR014776">
    <property type="entry name" value="4pyrrole_Mease_sub2"/>
</dbReference>
<keyword evidence="6" id="KW-0627">Porphyrin biosynthesis</keyword>
<dbReference type="AlphaFoldDB" id="A0A4U1BZA4"/>
<dbReference type="InterPro" id="IPR014777">
    <property type="entry name" value="4pyrrole_Mease_sub1"/>
</dbReference>
<comment type="caution">
    <text evidence="9">The sequence shown here is derived from an EMBL/GenBank/DDBJ whole genome shotgun (WGS) entry which is preliminary data.</text>
</comment>
<accession>A0A4U1BZA4</accession>
<dbReference type="Gene3D" id="3.30.950.10">
    <property type="entry name" value="Methyltransferase, Cobalt-precorrin-4 Transmethylase, Domain 2"/>
    <property type="match status" value="1"/>
</dbReference>
<dbReference type="InterPro" id="IPR035996">
    <property type="entry name" value="4pyrrol_Methylase_sf"/>
</dbReference>
<evidence type="ECO:0000256" key="3">
    <source>
        <dbReference type="ARBA" id="ARBA00022603"/>
    </source>
</evidence>
<comment type="pathway">
    <text evidence="7">Porphyrin-containing compound metabolism; siroheme biosynthesis; precorrin-2 from uroporphyrinogen III: step 1/1.</text>
</comment>
<evidence type="ECO:0000256" key="6">
    <source>
        <dbReference type="ARBA" id="ARBA00023244"/>
    </source>
</evidence>
<proteinExistence type="inferred from homology"/>
<evidence type="ECO:0000313" key="9">
    <source>
        <dbReference type="EMBL" id="TKB98542.1"/>
    </source>
</evidence>
<sequence length="255" mass="27254">MVKEPKITLVGAGPGDVDLMSIKGAKALAKADVVLYDALVNEEILSLAPETAVKIFVGKRAGKHSMKQEEINQLLVDCALNYGYVVRLKGGDSFVFGRGYEEIDFAASYNIETDVIPGISSSIAVPALCGIPITHRGVSESFWVITGTTTSGKISDDIYVAAKTQATVVVLMGVNKIAEIVKIYQKEGFGRLPIAIIQNGSMPNERYALGVINTIEEQIAEKGIAAPAVIVIGAVVGLHPKFQPILESYEFVDAE</sequence>
<keyword evidence="5" id="KW-0949">S-adenosyl-L-methionine</keyword>
<dbReference type="SUPFAM" id="SSF53790">
    <property type="entry name" value="Tetrapyrrole methylase"/>
    <property type="match status" value="1"/>
</dbReference>
<evidence type="ECO:0000256" key="7">
    <source>
        <dbReference type="ARBA" id="ARBA00025705"/>
    </source>
</evidence>
<name>A0A4U1BZA4_9SPHI</name>
<dbReference type="Proteomes" id="UP000308181">
    <property type="component" value="Unassembled WGS sequence"/>
</dbReference>
<dbReference type="GO" id="GO:0032259">
    <property type="term" value="P:methylation"/>
    <property type="evidence" value="ECO:0007669"/>
    <property type="project" value="UniProtKB-KW"/>
</dbReference>
<dbReference type="OrthoDB" id="9815856at2"/>